<reference evidence="5 6" key="1">
    <citation type="submission" date="2021-07" db="EMBL/GenBank/DDBJ databases">
        <title>Karlodiniumbacter phycospheric gen. nov., sp. nov., a phycosphere bacterium isolated from karlodinium veneficum.</title>
        <authorList>
            <person name="Peng Y."/>
            <person name="Jiang L."/>
            <person name="Lee J."/>
        </authorList>
    </citation>
    <scope>NUCLEOTIDE SEQUENCE</scope>
    <source>
        <strain evidence="5 6">N5</strain>
    </source>
</reference>
<evidence type="ECO:0000256" key="1">
    <source>
        <dbReference type="ARBA" id="ARBA00008007"/>
    </source>
</evidence>
<dbReference type="CDD" id="cd06223">
    <property type="entry name" value="PRTases_typeI"/>
    <property type="match status" value="1"/>
</dbReference>
<dbReference type="Pfam" id="PF00156">
    <property type="entry name" value="Pribosyltran"/>
    <property type="match status" value="1"/>
</dbReference>
<dbReference type="InterPro" id="IPR029057">
    <property type="entry name" value="PRTase-like"/>
</dbReference>
<dbReference type="EMBL" id="CP078073">
    <property type="protein sequence ID" value="QXL87020.1"/>
    <property type="molecule type" value="Genomic_DNA"/>
</dbReference>
<protein>
    <submittedName>
        <fullName evidence="5">ComF family protein</fullName>
    </submittedName>
</protein>
<proteinExistence type="inferred from homology"/>
<dbReference type="Proteomes" id="UP000693972">
    <property type="component" value="Unassembled WGS sequence"/>
</dbReference>
<accession>A0A975YF72</accession>
<evidence type="ECO:0000313" key="6">
    <source>
        <dbReference type="Proteomes" id="UP000693972"/>
    </source>
</evidence>
<dbReference type="InterPro" id="IPR000836">
    <property type="entry name" value="PRTase_dom"/>
</dbReference>
<dbReference type="PANTHER" id="PTHR47505">
    <property type="entry name" value="DNA UTILIZATION PROTEIN YHGH"/>
    <property type="match status" value="1"/>
</dbReference>
<dbReference type="InterPro" id="IPR044005">
    <property type="entry name" value="DZR_2"/>
</dbReference>
<evidence type="ECO:0000313" key="5">
    <source>
        <dbReference type="EMBL" id="QXL87020.1"/>
    </source>
</evidence>
<evidence type="ECO:0000313" key="4">
    <source>
        <dbReference type="EMBL" id="MBY4894351.1"/>
    </source>
</evidence>
<dbReference type="PANTHER" id="PTHR47505:SF1">
    <property type="entry name" value="DNA UTILIZATION PROTEIN YHGH"/>
    <property type="match status" value="1"/>
</dbReference>
<organism evidence="5">
    <name type="scientific">Gymnodinialimonas phycosphaerae</name>
    <dbReference type="NCBI Taxonomy" id="2841589"/>
    <lineage>
        <taxon>Bacteria</taxon>
        <taxon>Pseudomonadati</taxon>
        <taxon>Pseudomonadota</taxon>
        <taxon>Alphaproteobacteria</taxon>
        <taxon>Rhodobacterales</taxon>
        <taxon>Paracoccaceae</taxon>
        <taxon>Gymnodinialimonas</taxon>
    </lineage>
</organism>
<dbReference type="AlphaFoldDB" id="A0A975YF72"/>
<dbReference type="EMBL" id="JAIMBW010000001">
    <property type="protein sequence ID" value="MBY4894351.1"/>
    <property type="molecule type" value="Genomic_DNA"/>
</dbReference>
<evidence type="ECO:0000259" key="3">
    <source>
        <dbReference type="Pfam" id="PF18912"/>
    </source>
</evidence>
<dbReference type="RefSeq" id="WP_257893929.1">
    <property type="nucleotide sequence ID" value="NZ_JAIMBW010000001.1"/>
</dbReference>
<dbReference type="SUPFAM" id="SSF53271">
    <property type="entry name" value="PRTase-like"/>
    <property type="match status" value="1"/>
</dbReference>
<dbReference type="InterPro" id="IPR051910">
    <property type="entry name" value="ComF/GntX_DNA_util-trans"/>
</dbReference>
<dbReference type="Pfam" id="PF18912">
    <property type="entry name" value="DZR_2"/>
    <property type="match status" value="1"/>
</dbReference>
<gene>
    <name evidence="4" type="ORF">KUL25_16460</name>
    <name evidence="5" type="ORF">KUL25_16465</name>
</gene>
<feature type="domain" description="Double zinc ribbon" evidence="3">
    <location>
        <begin position="7"/>
        <end position="68"/>
    </location>
</feature>
<comment type="similarity">
    <text evidence="1">Belongs to the ComF/GntX family.</text>
</comment>
<name>A0A975YF72_9RHOB</name>
<keyword evidence="6" id="KW-1185">Reference proteome</keyword>
<feature type="domain" description="Phosphoribosyltransferase" evidence="2">
    <location>
        <begin position="178"/>
        <end position="237"/>
    </location>
</feature>
<dbReference type="Gene3D" id="3.40.50.2020">
    <property type="match status" value="1"/>
</dbReference>
<sequence length="242" mass="26169">MRLQTMLHAVFPPECLSCSGRVESAFAICGTCWADTPFILGAACDLCGTGLPGQTAADGEALICGECQRVPRAWDHARAVFAYEGVGRKLVLALKHGDRTDIARAAGPWMARAAADLLEDSPLLVPVPLHWTRLARRRFNQAALLAWSLARHCDAEVEPMALLRLRPTPSQEGRSRDARYQNVDEAIIPHPRKGHTMEGRNVILIDDVMTSGATLAIATEACRQAGAKNVSVLALARVGDDI</sequence>
<evidence type="ECO:0000259" key="2">
    <source>
        <dbReference type="Pfam" id="PF00156"/>
    </source>
</evidence>